<evidence type="ECO:0000313" key="3">
    <source>
        <dbReference type="EMBL" id="OUJ69897.1"/>
    </source>
</evidence>
<dbReference type="OrthoDB" id="9800801at2"/>
<dbReference type="SUPFAM" id="SSF53335">
    <property type="entry name" value="S-adenosyl-L-methionine-dependent methyltransferases"/>
    <property type="match status" value="2"/>
</dbReference>
<accession>A0A243W7X7</accession>
<dbReference type="RefSeq" id="WP_086597020.1">
    <property type="nucleotide sequence ID" value="NZ_MTSE01000029.1"/>
</dbReference>
<dbReference type="InterPro" id="IPR009537">
    <property type="entry name" value="DUF1156"/>
</dbReference>
<feature type="region of interest" description="Disordered" evidence="1">
    <location>
        <begin position="849"/>
        <end position="868"/>
    </location>
</feature>
<name>A0A243W7X7_9BACT</name>
<dbReference type="Proteomes" id="UP000194873">
    <property type="component" value="Unassembled WGS sequence"/>
</dbReference>
<evidence type="ECO:0000313" key="4">
    <source>
        <dbReference type="Proteomes" id="UP000194873"/>
    </source>
</evidence>
<dbReference type="GO" id="GO:0032259">
    <property type="term" value="P:methylation"/>
    <property type="evidence" value="ECO:0007669"/>
    <property type="project" value="UniProtKB-KW"/>
</dbReference>
<dbReference type="Pfam" id="PF06634">
    <property type="entry name" value="DUF1156"/>
    <property type="match status" value="1"/>
</dbReference>
<sequence>MHPYPKRLIEVDLPIKRISAHSSREKKGNRHGHISTLHTWWARRPLAACRAVLCATLWPDPADASCPPAFVAAATTALQAWTQSDLIGLRSAESQTLLVQAHNKPATFDNKLCLRTGLLDFIADFASWDNSTQTNYLYTAQTLTQAAHEALGGVPGTRPLVVDPFAGGGSIPLEALRVGADAFASDLNPIPVLLNKVQLEYIPKYGRRLAEEVRKWGAWMKAEADLELSKYYPSISEPTASLYAPQIPEIIERAGRKWHLHRVVGEMPIAYLWARTIVCEGPACGATVPLMRSTYLAKKKKVKVGLLITADRLKKTVQMDLTDNILEADTGGTVLKGNVRCPCCSHVTPVAAVRRQLKARSGGANDARLLAVVTTLHTERVSAGKTELYKESGRYYRMPQGSDFEAIKLSEQNLDALKKQHDGPFSLLPNESLPVNPGAKDTTLGMRVQGYGMDTWDKLFTYRQLNAITTLINQLGALPLSEETDAGLAQAIKTCIGLAVNRQVDASSSLCRWHNTGEKNTATFGRQALPIVWDFCEVAITSNSSGGFLGAIDWVADVLEKNTIKITGVGSSLQASAAAHLLPTDSVQYFFSDPPYYDAVPYADLSDYFYVWLRRSIGGIHPSIFKESLTNKVDECIKDELKGKTKAYFEATMQQAMTEGRRIVEPSGLGVIVFAHKSTAGWETQLQSMITAGWVFTGSWPIDTEMSTRLRAKDSAALASSIHLVCRPRENPDGSLITDSVGDWRDVLRELPRRIHEWMPRLAQEGVVGADAIFACLGPALEIFSQYARVEKPNGDVVKLREYLEQVWAAVSQEALNQLFAGTDARGFEEDARLTAMWLWTLSAAAPAASSEDDEEVDDEEDEDARPAAKKKLAGFVLDYDTARKISQGLGASLADLTGLVQVKGNQARLLPVSERTATLFGQDSLRTPEPVRRKKVSQLALTFEEPSNGTDLAEESASAYELPELKITNVGRTVLDRLHQAMLLFQSGRTEALKRFLVEDGAGQDERFWKLAQALNALYPKDSPERRWVEAVQTYKKSLGL</sequence>
<comment type="caution">
    <text evidence="3">The sequence shown here is derived from an EMBL/GenBank/DDBJ whole genome shotgun (WGS) entry which is preliminary data.</text>
</comment>
<keyword evidence="4" id="KW-1185">Reference proteome</keyword>
<dbReference type="EMBL" id="MTSE01000029">
    <property type="protein sequence ID" value="OUJ69897.1"/>
    <property type="molecule type" value="Genomic_DNA"/>
</dbReference>
<dbReference type="AlphaFoldDB" id="A0A243W7X7"/>
<organism evidence="3 4">
    <name type="scientific">Hymenobacter crusticola</name>
    <dbReference type="NCBI Taxonomy" id="1770526"/>
    <lineage>
        <taxon>Bacteria</taxon>
        <taxon>Pseudomonadati</taxon>
        <taxon>Bacteroidota</taxon>
        <taxon>Cytophagia</taxon>
        <taxon>Cytophagales</taxon>
        <taxon>Hymenobacteraceae</taxon>
        <taxon>Hymenobacter</taxon>
    </lineage>
</organism>
<keyword evidence="3" id="KW-0489">Methyltransferase</keyword>
<dbReference type="InterPro" id="IPR029063">
    <property type="entry name" value="SAM-dependent_MTases_sf"/>
</dbReference>
<proteinExistence type="predicted"/>
<protein>
    <submittedName>
        <fullName evidence="3">Adenine-specific DNA methylase</fullName>
    </submittedName>
</protein>
<reference evidence="3 4" key="1">
    <citation type="submission" date="2017-01" db="EMBL/GenBank/DDBJ databases">
        <title>A new Hymenobacter.</title>
        <authorList>
            <person name="Liang Y."/>
            <person name="Feng F."/>
        </authorList>
    </citation>
    <scope>NUCLEOTIDE SEQUENCE [LARGE SCALE GENOMIC DNA]</scope>
    <source>
        <strain evidence="3">MIMBbqt21</strain>
    </source>
</reference>
<evidence type="ECO:0000259" key="2">
    <source>
        <dbReference type="Pfam" id="PF06634"/>
    </source>
</evidence>
<feature type="compositionally biased region" description="Acidic residues" evidence="1">
    <location>
        <begin position="851"/>
        <end position="864"/>
    </location>
</feature>
<feature type="domain" description="DUF1156" evidence="2">
    <location>
        <begin position="13"/>
        <end position="63"/>
    </location>
</feature>
<keyword evidence="3" id="KW-0808">Transferase</keyword>
<evidence type="ECO:0000256" key="1">
    <source>
        <dbReference type="SAM" id="MobiDB-lite"/>
    </source>
</evidence>
<dbReference type="GO" id="GO:0008168">
    <property type="term" value="F:methyltransferase activity"/>
    <property type="evidence" value="ECO:0007669"/>
    <property type="project" value="UniProtKB-KW"/>
</dbReference>
<gene>
    <name evidence="3" type="ORF">BXP70_25880</name>
</gene>